<dbReference type="Proteomes" id="UP001208570">
    <property type="component" value="Unassembled WGS sequence"/>
</dbReference>
<accession>A0AAD9MT66</accession>
<evidence type="ECO:0000313" key="2">
    <source>
        <dbReference type="Proteomes" id="UP001208570"/>
    </source>
</evidence>
<keyword evidence="2" id="KW-1185">Reference proteome</keyword>
<reference evidence="1" key="1">
    <citation type="journal article" date="2023" name="Mol. Biol. Evol.">
        <title>Third-Generation Sequencing Reveals the Adaptive Role of the Epigenome in Three Deep-Sea Polychaetes.</title>
        <authorList>
            <person name="Perez M."/>
            <person name="Aroh O."/>
            <person name="Sun Y."/>
            <person name="Lan Y."/>
            <person name="Juniper S.K."/>
            <person name="Young C.R."/>
            <person name="Angers B."/>
            <person name="Qian P.Y."/>
        </authorList>
    </citation>
    <scope>NUCLEOTIDE SEQUENCE</scope>
    <source>
        <strain evidence="1">P08H-3</strain>
    </source>
</reference>
<feature type="non-terminal residue" evidence="1">
    <location>
        <position position="1"/>
    </location>
</feature>
<protein>
    <submittedName>
        <fullName evidence="1">Uncharacterized protein</fullName>
    </submittedName>
</protein>
<comment type="caution">
    <text evidence="1">The sequence shown here is derived from an EMBL/GenBank/DDBJ whole genome shotgun (WGS) entry which is preliminary data.</text>
</comment>
<dbReference type="AlphaFoldDB" id="A0AAD9MT66"/>
<name>A0AAD9MT66_9ANNE</name>
<dbReference type="EMBL" id="JAODUP010000898">
    <property type="protein sequence ID" value="KAK2142916.1"/>
    <property type="molecule type" value="Genomic_DNA"/>
</dbReference>
<organism evidence="1 2">
    <name type="scientific">Paralvinella palmiformis</name>
    <dbReference type="NCBI Taxonomy" id="53620"/>
    <lineage>
        <taxon>Eukaryota</taxon>
        <taxon>Metazoa</taxon>
        <taxon>Spiralia</taxon>
        <taxon>Lophotrochozoa</taxon>
        <taxon>Annelida</taxon>
        <taxon>Polychaeta</taxon>
        <taxon>Sedentaria</taxon>
        <taxon>Canalipalpata</taxon>
        <taxon>Terebellida</taxon>
        <taxon>Terebelliformia</taxon>
        <taxon>Alvinellidae</taxon>
        <taxon>Paralvinella</taxon>
    </lineage>
</organism>
<evidence type="ECO:0000313" key="1">
    <source>
        <dbReference type="EMBL" id="KAK2142916.1"/>
    </source>
</evidence>
<sequence>FLTSRVLDLERCCCLNHYQYNGRVYLLTYTLSQGHLQLFSTGRLYRGWNNKLSTIQLSSTFRYLLSRAGVSIDCSVIV</sequence>
<gene>
    <name evidence="1" type="ORF">LSH36_898g00109</name>
</gene>
<proteinExistence type="predicted"/>